<protein>
    <recommendedName>
        <fullName evidence="8">Transcription factor domain-containing protein</fullName>
    </recommendedName>
</protein>
<dbReference type="GO" id="GO:0000981">
    <property type="term" value="F:DNA-binding transcription factor activity, RNA polymerase II-specific"/>
    <property type="evidence" value="ECO:0007669"/>
    <property type="project" value="InterPro"/>
</dbReference>
<dbReference type="AlphaFoldDB" id="A0A9N9PVY9"/>
<reference evidence="6" key="1">
    <citation type="submission" date="2021-07" db="EMBL/GenBank/DDBJ databases">
        <authorList>
            <person name="Durling M."/>
        </authorList>
    </citation>
    <scope>NUCLEOTIDE SEQUENCE</scope>
</reference>
<keyword evidence="3" id="KW-0805">Transcription regulation</keyword>
<name>A0A9N9PVY9_9HELO</name>
<dbReference type="Proteomes" id="UP000701801">
    <property type="component" value="Unassembled WGS sequence"/>
</dbReference>
<comment type="subcellular location">
    <subcellularLocation>
        <location evidence="1">Nucleus</location>
    </subcellularLocation>
</comment>
<evidence type="ECO:0000313" key="7">
    <source>
        <dbReference type="Proteomes" id="UP000701801"/>
    </source>
</evidence>
<accession>A0A9N9PVY9</accession>
<keyword evidence="7" id="KW-1185">Reference proteome</keyword>
<dbReference type="InterPro" id="IPR050815">
    <property type="entry name" value="TF_fung"/>
</dbReference>
<evidence type="ECO:0000256" key="3">
    <source>
        <dbReference type="ARBA" id="ARBA00023015"/>
    </source>
</evidence>
<comment type="caution">
    <text evidence="6">The sequence shown here is derived from an EMBL/GenBank/DDBJ whole genome shotgun (WGS) entry which is preliminary data.</text>
</comment>
<evidence type="ECO:0000256" key="5">
    <source>
        <dbReference type="ARBA" id="ARBA00023242"/>
    </source>
</evidence>
<dbReference type="EMBL" id="CAJVRM010000199">
    <property type="protein sequence ID" value="CAG8976978.1"/>
    <property type="molecule type" value="Genomic_DNA"/>
</dbReference>
<dbReference type="CDD" id="cd12148">
    <property type="entry name" value="fungal_TF_MHR"/>
    <property type="match status" value="1"/>
</dbReference>
<gene>
    <name evidence="6" type="ORF">HYALB_00009772</name>
</gene>
<keyword evidence="5" id="KW-0539">Nucleus</keyword>
<evidence type="ECO:0000256" key="2">
    <source>
        <dbReference type="ARBA" id="ARBA00022723"/>
    </source>
</evidence>
<dbReference type="PANTHER" id="PTHR47338">
    <property type="entry name" value="ZN(II)2CYS6 TRANSCRIPTION FACTOR (EUROFUNG)-RELATED"/>
    <property type="match status" value="1"/>
</dbReference>
<sequence length="350" mass="39669">MQVPDLGASSSMQSSLYVNMKTSIALLEASGFLSIWFLHATLLLCFYEVGHAMDVSTSISIAGCGKIVQALGLNKKDFQELTYADDEKLMKIEQEKRVRWATILLDRFISLRDGCANFTTEEPHSSDHLPVDETFIPLAVAANEPLTLATPSDQRAGPFARECQISYLAGRVLRHAWEPIQDDKFHFEEALQLEITLLTFMPLLIEEGQKKIFFCAALGICTSSLFTLYNSSLTSTPPLPPETRKHLVNSMETCTSRIFGFSSVLFAEPEKVDSSIMSPFTAYSQYQAALVMLRFWKETREVIYRERMEVLRMVLGIFGRRWVGAGRYQRMLDERIAGWGEDDVHRPSFF</sequence>
<organism evidence="6 7">
    <name type="scientific">Hymenoscyphus albidus</name>
    <dbReference type="NCBI Taxonomy" id="595503"/>
    <lineage>
        <taxon>Eukaryota</taxon>
        <taxon>Fungi</taxon>
        <taxon>Dikarya</taxon>
        <taxon>Ascomycota</taxon>
        <taxon>Pezizomycotina</taxon>
        <taxon>Leotiomycetes</taxon>
        <taxon>Helotiales</taxon>
        <taxon>Helotiaceae</taxon>
        <taxon>Hymenoscyphus</taxon>
    </lineage>
</organism>
<dbReference type="GO" id="GO:0005634">
    <property type="term" value="C:nucleus"/>
    <property type="evidence" value="ECO:0007669"/>
    <property type="project" value="UniProtKB-SubCell"/>
</dbReference>
<evidence type="ECO:0000256" key="1">
    <source>
        <dbReference type="ARBA" id="ARBA00004123"/>
    </source>
</evidence>
<keyword evidence="4" id="KW-0804">Transcription</keyword>
<dbReference type="OrthoDB" id="270167at2759"/>
<keyword evidence="2" id="KW-0479">Metal-binding</keyword>
<evidence type="ECO:0000313" key="6">
    <source>
        <dbReference type="EMBL" id="CAG8976978.1"/>
    </source>
</evidence>
<evidence type="ECO:0008006" key="8">
    <source>
        <dbReference type="Google" id="ProtNLM"/>
    </source>
</evidence>
<proteinExistence type="predicted"/>
<dbReference type="GO" id="GO:0046872">
    <property type="term" value="F:metal ion binding"/>
    <property type="evidence" value="ECO:0007669"/>
    <property type="project" value="UniProtKB-KW"/>
</dbReference>
<evidence type="ECO:0000256" key="4">
    <source>
        <dbReference type="ARBA" id="ARBA00023163"/>
    </source>
</evidence>
<dbReference type="PANTHER" id="PTHR47338:SF20">
    <property type="entry name" value="ZN(II)2CYS6 TRANSCRIPTION FACTOR (EUROFUNG)"/>
    <property type="match status" value="1"/>
</dbReference>